<protein>
    <submittedName>
        <fullName evidence="2">Uncharacterized protein</fullName>
    </submittedName>
</protein>
<dbReference type="AlphaFoldDB" id="A0A9Q0KMC1"/>
<evidence type="ECO:0000313" key="2">
    <source>
        <dbReference type="EMBL" id="KAJ4972856.1"/>
    </source>
</evidence>
<reference evidence="2" key="1">
    <citation type="journal article" date="2023" name="Plant J.">
        <title>The genome of the king protea, Protea cynaroides.</title>
        <authorList>
            <person name="Chang J."/>
            <person name="Duong T.A."/>
            <person name="Schoeman C."/>
            <person name="Ma X."/>
            <person name="Roodt D."/>
            <person name="Barker N."/>
            <person name="Li Z."/>
            <person name="Van de Peer Y."/>
            <person name="Mizrachi E."/>
        </authorList>
    </citation>
    <scope>NUCLEOTIDE SEQUENCE</scope>
    <source>
        <tissue evidence="2">Young leaves</tissue>
    </source>
</reference>
<evidence type="ECO:0000256" key="1">
    <source>
        <dbReference type="SAM" id="MobiDB-lite"/>
    </source>
</evidence>
<proteinExistence type="predicted"/>
<organism evidence="2 3">
    <name type="scientific">Protea cynaroides</name>
    <dbReference type="NCBI Taxonomy" id="273540"/>
    <lineage>
        <taxon>Eukaryota</taxon>
        <taxon>Viridiplantae</taxon>
        <taxon>Streptophyta</taxon>
        <taxon>Embryophyta</taxon>
        <taxon>Tracheophyta</taxon>
        <taxon>Spermatophyta</taxon>
        <taxon>Magnoliopsida</taxon>
        <taxon>Proteales</taxon>
        <taxon>Proteaceae</taxon>
        <taxon>Protea</taxon>
    </lineage>
</organism>
<feature type="compositionally biased region" description="Low complexity" evidence="1">
    <location>
        <begin position="194"/>
        <end position="203"/>
    </location>
</feature>
<dbReference type="EMBL" id="JAMYWD010000004">
    <property type="protein sequence ID" value="KAJ4972856.1"/>
    <property type="molecule type" value="Genomic_DNA"/>
</dbReference>
<accession>A0A9Q0KMC1</accession>
<feature type="compositionally biased region" description="Polar residues" evidence="1">
    <location>
        <begin position="208"/>
        <end position="217"/>
    </location>
</feature>
<dbReference type="Proteomes" id="UP001141806">
    <property type="component" value="Unassembled WGS sequence"/>
</dbReference>
<sequence>MAGAGDDAMDVDEKKPDSSETFLASDTPNYTEKYKKYEADYVRWLKAKYFSRKNLYGGIIFDNEVAIENETIKSSRWPCTRSFTDPVQSFEDQNRFLVSAAENSTYHPNNKYKSSFDMDKVDKLQGSPGVPCVTADPSVNSEVEALSGPKAETMVQRSSMEGFAEQTMRSEGPPVDALSAEHADANQVRAADVPSTNTSPPSSVEAAKSSNLTPRGI</sequence>
<evidence type="ECO:0000313" key="3">
    <source>
        <dbReference type="Proteomes" id="UP001141806"/>
    </source>
</evidence>
<feature type="region of interest" description="Disordered" evidence="1">
    <location>
        <begin position="143"/>
        <end position="217"/>
    </location>
</feature>
<name>A0A9Q0KMC1_9MAGN</name>
<comment type="caution">
    <text evidence="2">The sequence shown here is derived from an EMBL/GenBank/DDBJ whole genome shotgun (WGS) entry which is preliminary data.</text>
</comment>
<dbReference type="PANTHER" id="PTHR36078">
    <property type="entry name" value="BNACNNG21220D PROTEIN"/>
    <property type="match status" value="1"/>
</dbReference>
<dbReference type="OrthoDB" id="1669448at2759"/>
<gene>
    <name evidence="2" type="ORF">NE237_006030</name>
</gene>
<keyword evidence="3" id="KW-1185">Reference proteome</keyword>
<feature type="region of interest" description="Disordered" evidence="1">
    <location>
        <begin position="1"/>
        <end position="25"/>
    </location>
</feature>
<dbReference type="PANTHER" id="PTHR36078:SF2">
    <property type="entry name" value="OS09G0473966 PROTEIN"/>
    <property type="match status" value="1"/>
</dbReference>